<keyword evidence="10 19" id="KW-1133">Transmembrane helix</keyword>
<dbReference type="InterPro" id="IPR000829">
    <property type="entry name" value="DAGK"/>
</dbReference>
<protein>
    <submittedName>
        <fullName evidence="20">Diacylglycerol kinase family protein</fullName>
    </submittedName>
</protein>
<feature type="binding site" evidence="16">
    <location>
        <position position="77"/>
    </location>
    <ligand>
        <name>substrate</name>
    </ligand>
</feature>
<keyword evidence="8 20" id="KW-0418">Kinase</keyword>
<dbReference type="GO" id="GO:0046872">
    <property type="term" value="F:metal ion binding"/>
    <property type="evidence" value="ECO:0007669"/>
    <property type="project" value="UniProtKB-KW"/>
</dbReference>
<comment type="subcellular location">
    <subcellularLocation>
        <location evidence="1">Cell membrane</location>
        <topology evidence="1">Multi-pass membrane protein</topology>
    </subcellularLocation>
</comment>
<organism evidence="20 21">
    <name type="scientific">Massilia atriviolacea</name>
    <dbReference type="NCBI Taxonomy" id="2495579"/>
    <lineage>
        <taxon>Bacteria</taxon>
        <taxon>Pseudomonadati</taxon>
        <taxon>Pseudomonadota</taxon>
        <taxon>Betaproteobacteria</taxon>
        <taxon>Burkholderiales</taxon>
        <taxon>Oxalobacteraceae</taxon>
        <taxon>Telluria group</taxon>
        <taxon>Massilia</taxon>
    </lineage>
</organism>
<dbReference type="CDD" id="cd14265">
    <property type="entry name" value="UDPK_IM_like"/>
    <property type="match status" value="1"/>
</dbReference>
<evidence type="ECO:0000256" key="19">
    <source>
        <dbReference type="SAM" id="Phobius"/>
    </source>
</evidence>
<dbReference type="GO" id="GO:0008654">
    <property type="term" value="P:phospholipid biosynthetic process"/>
    <property type="evidence" value="ECO:0007669"/>
    <property type="project" value="UniProtKB-KW"/>
</dbReference>
<gene>
    <name evidence="20" type="ORF">EJB06_00635</name>
</gene>
<dbReference type="PANTHER" id="PTHR34299">
    <property type="entry name" value="DIACYLGLYCEROL KINASE"/>
    <property type="match status" value="1"/>
</dbReference>
<evidence type="ECO:0000256" key="2">
    <source>
        <dbReference type="ARBA" id="ARBA00005967"/>
    </source>
</evidence>
<evidence type="ECO:0000313" key="21">
    <source>
        <dbReference type="Proteomes" id="UP000278085"/>
    </source>
</evidence>
<dbReference type="GO" id="GO:0016301">
    <property type="term" value="F:kinase activity"/>
    <property type="evidence" value="ECO:0007669"/>
    <property type="project" value="UniProtKB-KW"/>
</dbReference>
<keyword evidence="4" id="KW-0444">Lipid biosynthesis</keyword>
<evidence type="ECO:0000256" key="16">
    <source>
        <dbReference type="PIRSR" id="PIRSR600829-2"/>
    </source>
</evidence>
<dbReference type="AlphaFoldDB" id="A0A430HT54"/>
<evidence type="ECO:0000256" key="1">
    <source>
        <dbReference type="ARBA" id="ARBA00004651"/>
    </source>
</evidence>
<evidence type="ECO:0000256" key="6">
    <source>
        <dbReference type="ARBA" id="ARBA00022692"/>
    </source>
</evidence>
<feature type="transmembrane region" description="Helical" evidence="19">
    <location>
        <begin position="39"/>
        <end position="57"/>
    </location>
</feature>
<evidence type="ECO:0000256" key="7">
    <source>
        <dbReference type="ARBA" id="ARBA00022741"/>
    </source>
</evidence>
<evidence type="ECO:0000256" key="11">
    <source>
        <dbReference type="ARBA" id="ARBA00023098"/>
    </source>
</evidence>
<dbReference type="GO" id="GO:0005524">
    <property type="term" value="F:ATP binding"/>
    <property type="evidence" value="ECO:0007669"/>
    <property type="project" value="UniProtKB-KW"/>
</dbReference>
<keyword evidence="6 19" id="KW-0812">Transmembrane</keyword>
<feature type="transmembrane region" description="Helical" evidence="19">
    <location>
        <begin position="104"/>
        <end position="128"/>
    </location>
</feature>
<dbReference type="OrthoDB" id="9796011at2"/>
<dbReference type="Proteomes" id="UP000278085">
    <property type="component" value="Unassembled WGS sequence"/>
</dbReference>
<feature type="binding site" evidence="18">
    <location>
        <position position="84"/>
    </location>
    <ligand>
        <name>a divalent metal cation</name>
        <dbReference type="ChEBI" id="CHEBI:60240"/>
    </ligand>
</feature>
<evidence type="ECO:0000256" key="8">
    <source>
        <dbReference type="ARBA" id="ARBA00022777"/>
    </source>
</evidence>
<evidence type="ECO:0000256" key="15">
    <source>
        <dbReference type="PIRSR" id="PIRSR600829-1"/>
    </source>
</evidence>
<keyword evidence="12 19" id="KW-0472">Membrane</keyword>
<keyword evidence="5" id="KW-0808">Transferase</keyword>
<dbReference type="EMBL" id="RXLQ01000001">
    <property type="protein sequence ID" value="RSZ60677.1"/>
    <property type="molecule type" value="Genomic_DNA"/>
</dbReference>
<dbReference type="Pfam" id="PF01219">
    <property type="entry name" value="DAGK_prokar"/>
    <property type="match status" value="1"/>
</dbReference>
<evidence type="ECO:0000256" key="9">
    <source>
        <dbReference type="ARBA" id="ARBA00022840"/>
    </source>
</evidence>
<comment type="similarity">
    <text evidence="2">Belongs to the bacterial diacylglycerol kinase family.</text>
</comment>
<keyword evidence="11" id="KW-0443">Lipid metabolism</keyword>
<keyword evidence="7 17" id="KW-0547">Nucleotide-binding</keyword>
<dbReference type="InterPro" id="IPR036945">
    <property type="entry name" value="DAGK_sf"/>
</dbReference>
<keyword evidence="21" id="KW-1185">Reference proteome</keyword>
<dbReference type="RefSeq" id="WP_126072061.1">
    <property type="nucleotide sequence ID" value="NZ_CP051166.1"/>
</dbReference>
<proteinExistence type="inferred from homology"/>
<accession>A0A430HT54</accession>
<feature type="binding site" evidence="17">
    <location>
        <position position="84"/>
    </location>
    <ligand>
        <name>ATP</name>
        <dbReference type="ChEBI" id="CHEBI:30616"/>
    </ligand>
</feature>
<keyword evidence="9 17" id="KW-0067">ATP-binding</keyword>
<evidence type="ECO:0000256" key="13">
    <source>
        <dbReference type="ARBA" id="ARBA00023209"/>
    </source>
</evidence>
<evidence type="ECO:0000256" key="4">
    <source>
        <dbReference type="ARBA" id="ARBA00022516"/>
    </source>
</evidence>
<evidence type="ECO:0000256" key="18">
    <source>
        <dbReference type="PIRSR" id="PIRSR600829-4"/>
    </source>
</evidence>
<name>A0A430HT54_9BURK</name>
<dbReference type="InterPro" id="IPR033717">
    <property type="entry name" value="UDPK"/>
</dbReference>
<feature type="active site" description="Proton acceptor" evidence="15">
    <location>
        <position position="77"/>
    </location>
</feature>
<sequence length="131" mass="13883">MNETKNVGTPQRFSLAARSKSFGYAIAGIAFMLKTQHNAWLHLAASVIVVGLGLYFNVSSADWRWLVAAMVAVWVAETINTAVEYVCDVVSPGYAIAVKHAKDIGAGGVLIAAAGAVLIGALTFWPYLQNG</sequence>
<evidence type="ECO:0000313" key="20">
    <source>
        <dbReference type="EMBL" id="RSZ60677.1"/>
    </source>
</evidence>
<keyword evidence="18" id="KW-0460">Magnesium</keyword>
<feature type="binding site" evidence="17">
    <location>
        <position position="24"/>
    </location>
    <ligand>
        <name>ATP</name>
        <dbReference type="ChEBI" id="CHEBI:30616"/>
    </ligand>
</feature>
<evidence type="ECO:0000256" key="12">
    <source>
        <dbReference type="ARBA" id="ARBA00023136"/>
    </source>
</evidence>
<dbReference type="GO" id="GO:0005886">
    <property type="term" value="C:plasma membrane"/>
    <property type="evidence" value="ECO:0007669"/>
    <property type="project" value="UniProtKB-SubCell"/>
</dbReference>
<evidence type="ECO:0000256" key="3">
    <source>
        <dbReference type="ARBA" id="ARBA00022475"/>
    </source>
</evidence>
<comment type="cofactor">
    <cofactor evidence="18">
        <name>Mg(2+)</name>
        <dbReference type="ChEBI" id="CHEBI:18420"/>
    </cofactor>
    <text evidence="18">Mn(2+), Zn(2+), Cd(2+) and Co(2+) support activity to lesser extents.</text>
</comment>
<dbReference type="Gene3D" id="1.10.287.3610">
    <property type="match status" value="1"/>
</dbReference>
<evidence type="ECO:0000256" key="17">
    <source>
        <dbReference type="PIRSR" id="PIRSR600829-3"/>
    </source>
</evidence>
<evidence type="ECO:0000256" key="5">
    <source>
        <dbReference type="ARBA" id="ARBA00022679"/>
    </source>
</evidence>
<reference evidence="20 21" key="1">
    <citation type="submission" date="2018-12" db="EMBL/GenBank/DDBJ databases">
        <authorList>
            <person name="Yang E."/>
        </authorList>
    </citation>
    <scope>NUCLEOTIDE SEQUENCE [LARGE SCALE GENOMIC DNA]</scope>
    <source>
        <strain evidence="20 21">SOD</strain>
    </source>
</reference>
<evidence type="ECO:0000256" key="14">
    <source>
        <dbReference type="ARBA" id="ARBA00023264"/>
    </source>
</evidence>
<dbReference type="PANTHER" id="PTHR34299:SF1">
    <property type="entry name" value="DIACYLGLYCEROL KINASE"/>
    <property type="match status" value="1"/>
</dbReference>
<keyword evidence="14" id="KW-1208">Phospholipid metabolism</keyword>
<feature type="binding site" evidence="17">
    <location>
        <begin position="102"/>
        <end position="103"/>
    </location>
    <ligand>
        <name>ATP</name>
        <dbReference type="ChEBI" id="CHEBI:30616"/>
    </ligand>
</feature>
<comment type="caution">
    <text evidence="20">The sequence shown here is derived from an EMBL/GenBank/DDBJ whole genome shotgun (WGS) entry which is preliminary data.</text>
</comment>
<keyword evidence="18" id="KW-0479">Metal-binding</keyword>
<keyword evidence="13" id="KW-0594">Phospholipid biosynthesis</keyword>
<evidence type="ECO:0000256" key="10">
    <source>
        <dbReference type="ARBA" id="ARBA00022989"/>
    </source>
</evidence>
<keyword evidence="3" id="KW-1003">Cell membrane</keyword>